<dbReference type="InterPro" id="IPR032465">
    <property type="entry name" value="ACMSD"/>
</dbReference>
<dbReference type="GO" id="GO:0016787">
    <property type="term" value="F:hydrolase activity"/>
    <property type="evidence" value="ECO:0007669"/>
    <property type="project" value="InterPro"/>
</dbReference>
<keyword evidence="4" id="KW-1185">Reference proteome</keyword>
<keyword evidence="1" id="KW-0456">Lyase</keyword>
<dbReference type="PANTHER" id="PTHR21240:SF28">
    <property type="entry name" value="ISO-OROTATE DECARBOXYLASE (EUROFUNG)"/>
    <property type="match status" value="1"/>
</dbReference>
<dbReference type="AlphaFoldDB" id="A0A840UTF6"/>
<dbReference type="SUPFAM" id="SSF51556">
    <property type="entry name" value="Metallo-dependent hydrolases"/>
    <property type="match status" value="1"/>
</dbReference>
<dbReference type="EMBL" id="JACHEO010000008">
    <property type="protein sequence ID" value="MBB5348033.1"/>
    <property type="molecule type" value="Genomic_DNA"/>
</dbReference>
<comment type="caution">
    <text evidence="3">The sequence shown here is derived from an EMBL/GenBank/DDBJ whole genome shotgun (WGS) entry which is preliminary data.</text>
</comment>
<accession>A0A840UTF6</accession>
<dbReference type="Pfam" id="PF04909">
    <property type="entry name" value="Amidohydro_2"/>
    <property type="match status" value="1"/>
</dbReference>
<proteinExistence type="predicted"/>
<dbReference type="Gene3D" id="3.20.20.140">
    <property type="entry name" value="Metal-dependent hydrolases"/>
    <property type="match status" value="1"/>
</dbReference>
<evidence type="ECO:0000259" key="2">
    <source>
        <dbReference type="Pfam" id="PF04909"/>
    </source>
</evidence>
<dbReference type="InterPro" id="IPR032466">
    <property type="entry name" value="Metal_Hydrolase"/>
</dbReference>
<dbReference type="Proteomes" id="UP000539642">
    <property type="component" value="Unassembled WGS sequence"/>
</dbReference>
<sequence>MMLHPNMPSPDDREGEAVPAGLPAVVDAHVHIFPDAIFTAVRTWFDQHGWRIRYRLSSTEVVEYLLARGVGHVVALQYAHKPGIAPQLNDYMAGICRRFAGRVTGLATVFPGEAGAGKLLQQAFDAGLGGLKLHAHVQCFDMNGAAMAPLYDCCRRNGRPVVMHVGREPKSEAYRCDPYVLCSADKLEQVLRDFPGLKVCVPHLGLDEIAAYRQLLEKYDNLWLDTTMALAGYFPLQEDIDLRRYRPDRIMYGSDFPNIPYAWDRELKKLAAAALPPHRLQALLHGNASEFFGLAGISKAAGTGENTQLQRNAAHART</sequence>
<dbReference type="InterPro" id="IPR006680">
    <property type="entry name" value="Amidohydro-rel"/>
</dbReference>
<dbReference type="PANTHER" id="PTHR21240">
    <property type="entry name" value="2-AMINO-3-CARBOXYLMUCONATE-6-SEMIALDEHYDE DECARBOXYLASE"/>
    <property type="match status" value="1"/>
</dbReference>
<gene>
    <name evidence="3" type="ORF">HNQ81_001764</name>
</gene>
<dbReference type="GO" id="GO:0019748">
    <property type="term" value="P:secondary metabolic process"/>
    <property type="evidence" value="ECO:0007669"/>
    <property type="project" value="TreeGrafter"/>
</dbReference>
<organism evidence="3 4">
    <name type="scientific">Desulfoprunum benzoelyticum</name>
    <dbReference type="NCBI Taxonomy" id="1506996"/>
    <lineage>
        <taxon>Bacteria</taxon>
        <taxon>Pseudomonadati</taxon>
        <taxon>Thermodesulfobacteriota</taxon>
        <taxon>Desulfobulbia</taxon>
        <taxon>Desulfobulbales</taxon>
        <taxon>Desulfobulbaceae</taxon>
        <taxon>Desulfoprunum</taxon>
    </lineage>
</organism>
<name>A0A840UTF6_9BACT</name>
<reference evidence="3 4" key="1">
    <citation type="submission" date="2020-08" db="EMBL/GenBank/DDBJ databases">
        <title>Genomic Encyclopedia of Type Strains, Phase IV (KMG-IV): sequencing the most valuable type-strain genomes for metagenomic binning, comparative biology and taxonomic classification.</title>
        <authorList>
            <person name="Goeker M."/>
        </authorList>
    </citation>
    <scope>NUCLEOTIDE SEQUENCE [LARGE SCALE GENOMIC DNA]</scope>
    <source>
        <strain evidence="3 4">DSM 28570</strain>
    </source>
</reference>
<evidence type="ECO:0000256" key="1">
    <source>
        <dbReference type="ARBA" id="ARBA00023239"/>
    </source>
</evidence>
<dbReference type="CDD" id="cd01292">
    <property type="entry name" value="metallo-dependent_hydrolases"/>
    <property type="match status" value="1"/>
</dbReference>
<evidence type="ECO:0000313" key="4">
    <source>
        <dbReference type="Proteomes" id="UP000539642"/>
    </source>
</evidence>
<protein>
    <recommendedName>
        <fullName evidence="2">Amidohydrolase-related domain-containing protein</fullName>
    </recommendedName>
</protein>
<evidence type="ECO:0000313" key="3">
    <source>
        <dbReference type="EMBL" id="MBB5348033.1"/>
    </source>
</evidence>
<dbReference type="RefSeq" id="WP_240191805.1">
    <property type="nucleotide sequence ID" value="NZ_JACHEO010000008.1"/>
</dbReference>
<feature type="domain" description="Amidohydrolase-related" evidence="2">
    <location>
        <begin position="26"/>
        <end position="294"/>
    </location>
</feature>
<dbReference type="GO" id="GO:0005737">
    <property type="term" value="C:cytoplasm"/>
    <property type="evidence" value="ECO:0007669"/>
    <property type="project" value="TreeGrafter"/>
</dbReference>
<dbReference type="GO" id="GO:0016831">
    <property type="term" value="F:carboxy-lyase activity"/>
    <property type="evidence" value="ECO:0007669"/>
    <property type="project" value="InterPro"/>
</dbReference>